<keyword evidence="2" id="KW-1185">Reference proteome</keyword>
<reference evidence="1 2" key="1">
    <citation type="submission" date="2020-08" db="EMBL/GenBank/DDBJ databases">
        <title>Genomic Encyclopedia of Type Strains, Phase IV (KMG-IV): sequencing the most valuable type-strain genomes for metagenomic binning, comparative biology and taxonomic classification.</title>
        <authorList>
            <person name="Goeker M."/>
        </authorList>
    </citation>
    <scope>NUCLEOTIDE SEQUENCE [LARGE SCALE GENOMIC DNA]</scope>
    <source>
        <strain evidence="1 2">DSM 17976</strain>
    </source>
</reference>
<gene>
    <name evidence="1" type="ORF">FHS57_003779</name>
</gene>
<organism evidence="1 2">
    <name type="scientific">Runella defluvii</name>
    <dbReference type="NCBI Taxonomy" id="370973"/>
    <lineage>
        <taxon>Bacteria</taxon>
        <taxon>Pseudomonadati</taxon>
        <taxon>Bacteroidota</taxon>
        <taxon>Cytophagia</taxon>
        <taxon>Cytophagales</taxon>
        <taxon>Spirosomataceae</taxon>
        <taxon>Runella</taxon>
    </lineage>
</organism>
<name>A0A7W5ZMX0_9BACT</name>
<dbReference type="AlphaFoldDB" id="A0A7W5ZMX0"/>
<comment type="caution">
    <text evidence="1">The sequence shown here is derived from an EMBL/GenBank/DDBJ whole genome shotgun (WGS) entry which is preliminary data.</text>
</comment>
<dbReference type="RefSeq" id="WP_183976309.1">
    <property type="nucleotide sequence ID" value="NZ_JACIBY010000008.1"/>
</dbReference>
<sequence length="797" mass="87673">MMKRVIFVFVFFLSISIDGWAVHIFGGDFRMIAQPTQGNYTLTLTIYADANTLGTGNDDLSVKVYIFRKSDHVRMDAFELPQQVNQNKPIIYQNEACAGNQQLRTVAQIYSRAISLSPARYNDSQGYYIIWERCCRTAGVDNLQNRGQNVGMVFTLEFPALMQNGTFFRNSSPDLSIPNGEYICINRPFRMNMNATDADGDELRYSLVTPLNGYTTNDADNTIGKGDSHSTYPEVRWAAGYGLSNTIPGNPALAIHPTTGFLTVRASQLGRFAFAILVEEFRNGVKIGSTRREFQLKVIDCGGAPPPSPTVFNNTNTALPASVVEICEGANATLQFTSQPNVSYQWQKDGINIPNQKSTTVTISQAGEYQVTASYTSRCALDTVSQLVKVVLAKGPTIRFSPSDTVRICNGDTALVQTTQGNGFVYEWRRNGAVLPSETRSSLATTQIGTYQVAVRSTVNSCISRDTAFVVLRPSPAKPEITSTKTLLCHRDSILLQTALTPDLSAEWRFNGQVLPQRFNQLSVQLAGTYQVRVFNGSCSALSDPKRITQVLADTIRFDSLLAVCYDPALRVALQGSPANGIFVGNGVETNNLNVQKAGAGLHPIQYQVSFGNDCVLSKTRILEIKPVPVLKAPNSVTQLKDASVTVQVQSETPNGETYQWTPPTGVEDPTALRTNIATPNTETYTLTATAANGCTSEISIKVVVVHLMFIPDAFSPNGDGTNDTWEIKNLEKFPDAEVFVYNRWGELIHHQSKDRPLPWDGFYENSPAPIGEYTYLILPNTESDNVARRGKVLLLR</sequence>
<evidence type="ECO:0000313" key="2">
    <source>
        <dbReference type="Proteomes" id="UP000541352"/>
    </source>
</evidence>
<dbReference type="Proteomes" id="UP000541352">
    <property type="component" value="Unassembled WGS sequence"/>
</dbReference>
<dbReference type="Gene3D" id="2.60.40.10">
    <property type="entry name" value="Immunoglobulins"/>
    <property type="match status" value="1"/>
</dbReference>
<dbReference type="NCBIfam" id="TIGR04131">
    <property type="entry name" value="Bac_Flav_CTERM"/>
    <property type="match status" value="1"/>
</dbReference>
<dbReference type="InterPro" id="IPR013783">
    <property type="entry name" value="Ig-like_fold"/>
</dbReference>
<protein>
    <submittedName>
        <fullName evidence="1">Gliding motility-associated-like protein</fullName>
    </submittedName>
</protein>
<accession>A0A7W5ZMX0</accession>
<dbReference type="InterPro" id="IPR026341">
    <property type="entry name" value="T9SS_type_B"/>
</dbReference>
<proteinExistence type="predicted"/>
<dbReference type="Pfam" id="PF13585">
    <property type="entry name" value="CHU_C"/>
    <property type="match status" value="1"/>
</dbReference>
<dbReference type="EMBL" id="JACIBY010000008">
    <property type="protein sequence ID" value="MBB3839768.1"/>
    <property type="molecule type" value="Genomic_DNA"/>
</dbReference>
<evidence type="ECO:0000313" key="1">
    <source>
        <dbReference type="EMBL" id="MBB3839768.1"/>
    </source>
</evidence>